<evidence type="ECO:0000259" key="2">
    <source>
        <dbReference type="Pfam" id="PF13439"/>
    </source>
</evidence>
<name>A0A1G2BKU5_9BACT</name>
<dbReference type="InterPro" id="IPR050194">
    <property type="entry name" value="Glycosyltransferase_grp1"/>
</dbReference>
<accession>A0A1G2BKU5</accession>
<reference evidence="3 4" key="1">
    <citation type="journal article" date="2016" name="Nat. Commun.">
        <title>Thousands of microbial genomes shed light on interconnected biogeochemical processes in an aquifer system.</title>
        <authorList>
            <person name="Anantharaman K."/>
            <person name="Brown C.T."/>
            <person name="Hug L.A."/>
            <person name="Sharon I."/>
            <person name="Castelle C.J."/>
            <person name="Probst A.J."/>
            <person name="Thomas B.C."/>
            <person name="Singh A."/>
            <person name="Wilkins M.J."/>
            <person name="Karaoz U."/>
            <person name="Brodie E.L."/>
            <person name="Williams K.H."/>
            <person name="Hubbard S.S."/>
            <person name="Banfield J.F."/>
        </authorList>
    </citation>
    <scope>NUCLEOTIDE SEQUENCE [LARGE SCALE GENOMIC DNA]</scope>
</reference>
<proteinExistence type="predicted"/>
<dbReference type="GO" id="GO:0016757">
    <property type="term" value="F:glycosyltransferase activity"/>
    <property type="evidence" value="ECO:0007669"/>
    <property type="project" value="InterPro"/>
</dbReference>
<comment type="caution">
    <text evidence="3">The sequence shown here is derived from an EMBL/GenBank/DDBJ whole genome shotgun (WGS) entry which is preliminary data.</text>
</comment>
<gene>
    <name evidence="3" type="ORF">A2927_00160</name>
</gene>
<dbReference type="InterPro" id="IPR001296">
    <property type="entry name" value="Glyco_trans_1"/>
</dbReference>
<evidence type="ECO:0000313" key="4">
    <source>
        <dbReference type="Proteomes" id="UP000178849"/>
    </source>
</evidence>
<dbReference type="SUPFAM" id="SSF53756">
    <property type="entry name" value="UDP-Glycosyltransferase/glycogen phosphorylase"/>
    <property type="match status" value="1"/>
</dbReference>
<feature type="domain" description="Glycosyl transferase family 1" evidence="1">
    <location>
        <begin position="202"/>
        <end position="362"/>
    </location>
</feature>
<organism evidence="3 4">
    <name type="scientific">Candidatus Komeilibacteria bacterium RIFCSPLOWO2_01_FULL_45_10</name>
    <dbReference type="NCBI Taxonomy" id="1798550"/>
    <lineage>
        <taxon>Bacteria</taxon>
        <taxon>Candidatus Komeiliibacteriota</taxon>
    </lineage>
</organism>
<dbReference type="EMBL" id="MHKL01000009">
    <property type="protein sequence ID" value="OGY89715.1"/>
    <property type="molecule type" value="Genomic_DNA"/>
</dbReference>
<protein>
    <recommendedName>
        <fullName evidence="5">Glycosyltransferase subfamily 4-like N-terminal domain-containing protein</fullName>
    </recommendedName>
</protein>
<dbReference type="STRING" id="1798550.A2927_00160"/>
<dbReference type="Proteomes" id="UP000178849">
    <property type="component" value="Unassembled WGS sequence"/>
</dbReference>
<dbReference type="PANTHER" id="PTHR45947">
    <property type="entry name" value="SULFOQUINOVOSYL TRANSFERASE SQD2"/>
    <property type="match status" value="1"/>
</dbReference>
<evidence type="ECO:0000313" key="3">
    <source>
        <dbReference type="EMBL" id="OGY89715.1"/>
    </source>
</evidence>
<feature type="domain" description="Glycosyltransferase subfamily 4-like N-terminal" evidence="2">
    <location>
        <begin position="20"/>
        <end position="184"/>
    </location>
</feature>
<dbReference type="PANTHER" id="PTHR45947:SF3">
    <property type="entry name" value="SULFOQUINOVOSYL TRANSFERASE SQD2"/>
    <property type="match status" value="1"/>
</dbReference>
<evidence type="ECO:0000259" key="1">
    <source>
        <dbReference type="Pfam" id="PF00534"/>
    </source>
</evidence>
<dbReference type="Gene3D" id="3.40.50.2000">
    <property type="entry name" value="Glycogen Phosphorylase B"/>
    <property type="match status" value="2"/>
</dbReference>
<dbReference type="InterPro" id="IPR028098">
    <property type="entry name" value="Glyco_trans_4-like_N"/>
</dbReference>
<dbReference type="AlphaFoldDB" id="A0A1G2BKU5"/>
<evidence type="ECO:0008006" key="5">
    <source>
        <dbReference type="Google" id="ProtNLM"/>
    </source>
</evidence>
<dbReference type="CDD" id="cd03801">
    <property type="entry name" value="GT4_PimA-like"/>
    <property type="match status" value="1"/>
</dbReference>
<dbReference type="Pfam" id="PF00534">
    <property type="entry name" value="Glycos_transf_1"/>
    <property type="match status" value="1"/>
</dbReference>
<sequence>MVEENQKIAQVVSTFPPYRGGMGNVAYHLADQLSRRTFEVEVFTPRYSLREHSFNSHFKIHKLNPQFKYGNAAIVLQLAGYLLKFDVIHLHYPFLGASTAVLLAKLIKRKKLKFILHYHMDLVGRDWKSWVYKSYNWFFLKNLVRAADQIIVSSQDYLKNSLLNRFYGRYENKFRILPNGVDTDYFHPQNKDNYLVSKYRLNGKKVILFVGALDSAHYFKGVNYLIKAVEFLNRDDYRLIIVGDGDLKPVYENMVESSALSERVVFTGYVPDEELIKYYNLADIFILPSIDQSEAFGMVLLEAMACAKPVIATDLAGVREVVEKKINGLLVKPKNPELLAKLINELLNNPALCQEYGQNGRAKVEKFYGWDIVTENLLKIYFPKK</sequence>
<dbReference type="Pfam" id="PF13439">
    <property type="entry name" value="Glyco_transf_4"/>
    <property type="match status" value="1"/>
</dbReference>